<reference evidence="5 6" key="1">
    <citation type="submission" date="2019-03" db="EMBL/GenBank/DDBJ databases">
        <title>Whole genome sequence of a novel Rubrobacter taiwanensis strain, isolated from Yellowstone National Park.</title>
        <authorList>
            <person name="Freed S."/>
            <person name="Ramaley R.F."/>
            <person name="Kyndt J.A."/>
        </authorList>
    </citation>
    <scope>NUCLEOTIDE SEQUENCE [LARGE SCALE GENOMIC DNA]</scope>
    <source>
        <strain evidence="5 6">Yellowstone</strain>
    </source>
</reference>
<feature type="compositionally biased region" description="Basic and acidic residues" evidence="2">
    <location>
        <begin position="34"/>
        <end position="53"/>
    </location>
</feature>
<feature type="chain" id="PRO_5039450284" evidence="3">
    <location>
        <begin position="22"/>
        <end position="217"/>
    </location>
</feature>
<dbReference type="OrthoDB" id="26872at2"/>
<evidence type="ECO:0000313" key="6">
    <source>
        <dbReference type="Proteomes" id="UP000295244"/>
    </source>
</evidence>
<keyword evidence="6" id="KW-1185">Reference proteome</keyword>
<keyword evidence="1" id="KW-0175">Coiled coil</keyword>
<dbReference type="EMBL" id="SKBU01000026">
    <property type="protein sequence ID" value="TCJ15294.1"/>
    <property type="molecule type" value="Genomic_DNA"/>
</dbReference>
<sequence>MKLYPKLGLLALLLAAALALAACGNGAGEGMQDVEPRDETTGGMHEGMDHGEMGHGEMESMLLQDGEYSDERFIDLMVPHHRGAVEMAEVALENAEHGEIRQLSRNIISSQQAEIEELKDIKEREYGTREVPMEMSEEEMRMMGMEMSPEELARQEPFDLAFIEHMIPHHQSAIDMAEIALKNSENEEIRTLARNIIEEQQAEIEQMQQWREEWYRE</sequence>
<dbReference type="PROSITE" id="PS51257">
    <property type="entry name" value="PROKAR_LIPOPROTEIN"/>
    <property type="match status" value="1"/>
</dbReference>
<evidence type="ECO:0000259" key="4">
    <source>
        <dbReference type="Pfam" id="PF03713"/>
    </source>
</evidence>
<dbReference type="Pfam" id="PF03713">
    <property type="entry name" value="DUF305"/>
    <property type="match status" value="1"/>
</dbReference>
<name>A0A4R1BE07_9ACTN</name>
<evidence type="ECO:0000256" key="3">
    <source>
        <dbReference type="SAM" id="SignalP"/>
    </source>
</evidence>
<keyword evidence="3" id="KW-0732">Signal</keyword>
<feature type="coiled-coil region" evidence="1">
    <location>
        <begin position="182"/>
        <end position="217"/>
    </location>
</feature>
<feature type="region of interest" description="Disordered" evidence="2">
    <location>
        <begin position="27"/>
        <end position="53"/>
    </location>
</feature>
<proteinExistence type="predicted"/>
<organism evidence="5 6">
    <name type="scientific">Rubrobacter taiwanensis</name>
    <dbReference type="NCBI Taxonomy" id="185139"/>
    <lineage>
        <taxon>Bacteria</taxon>
        <taxon>Bacillati</taxon>
        <taxon>Actinomycetota</taxon>
        <taxon>Rubrobacteria</taxon>
        <taxon>Rubrobacterales</taxon>
        <taxon>Rubrobacteraceae</taxon>
        <taxon>Rubrobacter</taxon>
    </lineage>
</organism>
<feature type="signal peptide" evidence="3">
    <location>
        <begin position="1"/>
        <end position="21"/>
    </location>
</feature>
<feature type="domain" description="DUF305" evidence="4">
    <location>
        <begin position="70"/>
        <end position="210"/>
    </location>
</feature>
<protein>
    <submittedName>
        <fullName evidence="5">DUF305 domain-containing protein</fullName>
    </submittedName>
</protein>
<evidence type="ECO:0000313" key="5">
    <source>
        <dbReference type="EMBL" id="TCJ15294.1"/>
    </source>
</evidence>
<dbReference type="Proteomes" id="UP000295244">
    <property type="component" value="Unassembled WGS sequence"/>
</dbReference>
<dbReference type="InterPro" id="IPR005183">
    <property type="entry name" value="DUF305_CopM-like"/>
</dbReference>
<evidence type="ECO:0000256" key="2">
    <source>
        <dbReference type="SAM" id="MobiDB-lite"/>
    </source>
</evidence>
<dbReference type="Gene3D" id="1.20.1260.10">
    <property type="match status" value="2"/>
</dbReference>
<gene>
    <name evidence="5" type="ORF">E0L93_12945</name>
</gene>
<dbReference type="PANTHER" id="PTHR36933:SF1">
    <property type="entry name" value="SLL0788 PROTEIN"/>
    <property type="match status" value="1"/>
</dbReference>
<dbReference type="AlphaFoldDB" id="A0A4R1BE07"/>
<dbReference type="PANTHER" id="PTHR36933">
    <property type="entry name" value="SLL0788 PROTEIN"/>
    <property type="match status" value="1"/>
</dbReference>
<comment type="caution">
    <text evidence="5">The sequence shown here is derived from an EMBL/GenBank/DDBJ whole genome shotgun (WGS) entry which is preliminary data.</text>
</comment>
<dbReference type="RefSeq" id="WP_132692505.1">
    <property type="nucleotide sequence ID" value="NZ_SKBU01000026.1"/>
</dbReference>
<evidence type="ECO:0000256" key="1">
    <source>
        <dbReference type="SAM" id="Coils"/>
    </source>
</evidence>
<accession>A0A4R1BE07</accession>
<dbReference type="InterPro" id="IPR012347">
    <property type="entry name" value="Ferritin-like"/>
</dbReference>